<name>A0A0C2XGN2_SERVB</name>
<keyword evidence="3" id="KW-1185">Reference proteome</keyword>
<proteinExistence type="predicted"/>
<dbReference type="PANTHER" id="PTHR42678:SF34">
    <property type="entry name" value="OS04G0183300 PROTEIN"/>
    <property type="match status" value="1"/>
</dbReference>
<dbReference type="InterPro" id="IPR023631">
    <property type="entry name" value="Amidase_dom"/>
</dbReference>
<evidence type="ECO:0000313" key="2">
    <source>
        <dbReference type="EMBL" id="KIM28282.1"/>
    </source>
</evidence>
<dbReference type="Proteomes" id="UP000054097">
    <property type="component" value="Unassembled WGS sequence"/>
</dbReference>
<dbReference type="SUPFAM" id="SSF75304">
    <property type="entry name" value="Amidase signature (AS) enzymes"/>
    <property type="match status" value="1"/>
</dbReference>
<dbReference type="PANTHER" id="PTHR42678">
    <property type="entry name" value="AMIDASE"/>
    <property type="match status" value="1"/>
</dbReference>
<dbReference type="Gene3D" id="3.90.1300.10">
    <property type="entry name" value="Amidase signature (AS) domain"/>
    <property type="match status" value="1"/>
</dbReference>
<dbReference type="InterPro" id="IPR036928">
    <property type="entry name" value="AS_sf"/>
</dbReference>
<sequence length="554" mass="59820">MTTLPSDAYVVPDLYDATIDELLKGLDEGHFTVVQLVSAYISRIEEVNLVGAQLRSVLEINAAALQQAARCDEERAELVGSRKDRAATLGPLHGIPILIKDNIATASPVGWNEQLNTSAGSFALKGCYPAEDATVARKLRAAGAIILGKTNMSEWAHWRGNIPSGWSSIGGQCTSPYCPGADPSGSSSGSAVAATVGLAAATLGTETDGSITFPSSLCNIVGLKPTVGLTSRTGVIPISETQDSVGPMGRTVFDVAHFLQVISGPDESDAASMAQPSTSDYLSAINTQFIRGKRIGVLSGLYIEASGRKEHELAIFPHTTSAFTEALEHMRNQGAELVKGVEMETLQLIMEQREKEFRVCRAEFKTGLNDYLSRLPSHPNNVKTLEDVIQFNRSHPETHFRGEENQHHLIESNQAVTDELYRNAVEFGREKGGKEGIDNCLKKHNLDLLVAPWSRVASVVPAVSGYPILTMPLGFYPESIAPYSKAEGFPPFPAPGLPFGIVFIGGKWTERTLLGCAYSLEQSMKSKLGELSKTTQFTSKELENGVNRMPLDEL</sequence>
<dbReference type="STRING" id="933852.A0A0C2XGN2"/>
<feature type="domain" description="Amidase" evidence="1">
    <location>
        <begin position="36"/>
        <end position="514"/>
    </location>
</feature>
<reference evidence="3" key="2">
    <citation type="submission" date="2015-01" db="EMBL/GenBank/DDBJ databases">
        <title>Evolutionary Origins and Diversification of the Mycorrhizal Mutualists.</title>
        <authorList>
            <consortium name="DOE Joint Genome Institute"/>
            <consortium name="Mycorrhizal Genomics Consortium"/>
            <person name="Kohler A."/>
            <person name="Kuo A."/>
            <person name="Nagy L.G."/>
            <person name="Floudas D."/>
            <person name="Copeland A."/>
            <person name="Barry K.W."/>
            <person name="Cichocki N."/>
            <person name="Veneault-Fourrey C."/>
            <person name="LaButti K."/>
            <person name="Lindquist E.A."/>
            <person name="Lipzen A."/>
            <person name="Lundell T."/>
            <person name="Morin E."/>
            <person name="Murat C."/>
            <person name="Riley R."/>
            <person name="Ohm R."/>
            <person name="Sun H."/>
            <person name="Tunlid A."/>
            <person name="Henrissat B."/>
            <person name="Grigoriev I.V."/>
            <person name="Hibbett D.S."/>
            <person name="Martin F."/>
        </authorList>
    </citation>
    <scope>NUCLEOTIDE SEQUENCE [LARGE SCALE GENOMIC DNA]</scope>
    <source>
        <strain evidence="3">MAFF 305830</strain>
    </source>
</reference>
<protein>
    <recommendedName>
        <fullName evidence="1">Amidase domain-containing protein</fullName>
    </recommendedName>
</protein>
<evidence type="ECO:0000259" key="1">
    <source>
        <dbReference type="Pfam" id="PF01425"/>
    </source>
</evidence>
<dbReference type="EMBL" id="KN824294">
    <property type="protein sequence ID" value="KIM28282.1"/>
    <property type="molecule type" value="Genomic_DNA"/>
</dbReference>
<dbReference type="HOGENOM" id="CLU_009600_14_1_1"/>
<evidence type="ECO:0000313" key="3">
    <source>
        <dbReference type="Proteomes" id="UP000054097"/>
    </source>
</evidence>
<dbReference type="OrthoDB" id="566138at2759"/>
<reference evidence="2 3" key="1">
    <citation type="submission" date="2014-04" db="EMBL/GenBank/DDBJ databases">
        <authorList>
            <consortium name="DOE Joint Genome Institute"/>
            <person name="Kuo A."/>
            <person name="Zuccaro A."/>
            <person name="Kohler A."/>
            <person name="Nagy L.G."/>
            <person name="Floudas D."/>
            <person name="Copeland A."/>
            <person name="Barry K.W."/>
            <person name="Cichocki N."/>
            <person name="Veneault-Fourrey C."/>
            <person name="LaButti K."/>
            <person name="Lindquist E.A."/>
            <person name="Lipzen A."/>
            <person name="Lundell T."/>
            <person name="Morin E."/>
            <person name="Murat C."/>
            <person name="Sun H."/>
            <person name="Tunlid A."/>
            <person name="Henrissat B."/>
            <person name="Grigoriev I.V."/>
            <person name="Hibbett D.S."/>
            <person name="Martin F."/>
            <person name="Nordberg H.P."/>
            <person name="Cantor M.N."/>
            <person name="Hua S.X."/>
        </authorList>
    </citation>
    <scope>NUCLEOTIDE SEQUENCE [LARGE SCALE GENOMIC DNA]</scope>
    <source>
        <strain evidence="2 3">MAFF 305830</strain>
    </source>
</reference>
<dbReference type="AlphaFoldDB" id="A0A0C2XGN2"/>
<accession>A0A0C2XGN2</accession>
<organism evidence="2 3">
    <name type="scientific">Serendipita vermifera MAFF 305830</name>
    <dbReference type="NCBI Taxonomy" id="933852"/>
    <lineage>
        <taxon>Eukaryota</taxon>
        <taxon>Fungi</taxon>
        <taxon>Dikarya</taxon>
        <taxon>Basidiomycota</taxon>
        <taxon>Agaricomycotina</taxon>
        <taxon>Agaricomycetes</taxon>
        <taxon>Sebacinales</taxon>
        <taxon>Serendipitaceae</taxon>
        <taxon>Serendipita</taxon>
    </lineage>
</organism>
<gene>
    <name evidence="2" type="ORF">M408DRAFT_23982</name>
</gene>
<dbReference type="Pfam" id="PF01425">
    <property type="entry name" value="Amidase"/>
    <property type="match status" value="1"/>
</dbReference>